<organism evidence="2 3">
    <name type="scientific">Corynebacterium mendelii</name>
    <dbReference type="NCBI Taxonomy" id="2765362"/>
    <lineage>
        <taxon>Bacteria</taxon>
        <taxon>Bacillati</taxon>
        <taxon>Actinomycetota</taxon>
        <taxon>Actinomycetes</taxon>
        <taxon>Mycobacteriales</taxon>
        <taxon>Corynebacteriaceae</taxon>
        <taxon>Corynebacterium</taxon>
    </lineage>
</organism>
<name>A0A939DZM9_9CORY</name>
<dbReference type="PANTHER" id="PTHR35177:SF2">
    <property type="entry name" value="HYDROGENASE MATURATION FACTOR HYBG"/>
    <property type="match status" value="1"/>
</dbReference>
<dbReference type="RefSeq" id="WP_207118794.1">
    <property type="nucleotide sequence ID" value="NZ_JAFLEQ010000008.1"/>
</dbReference>
<dbReference type="Pfam" id="PF01455">
    <property type="entry name" value="HupF_HypC"/>
    <property type="match status" value="1"/>
</dbReference>
<dbReference type="EMBL" id="JAFLEQ010000008">
    <property type="protein sequence ID" value="MBN9643978.1"/>
    <property type="molecule type" value="Genomic_DNA"/>
</dbReference>
<comment type="similarity">
    <text evidence="1">Belongs to the HupF/HypC family.</text>
</comment>
<dbReference type="InterPro" id="IPR019812">
    <property type="entry name" value="Hydgase_assmbl_chp_CS"/>
</dbReference>
<dbReference type="AlphaFoldDB" id="A0A939DZM9"/>
<proteinExistence type="inferred from homology"/>
<dbReference type="Gene3D" id="2.30.30.140">
    <property type="match status" value="1"/>
</dbReference>
<keyword evidence="3" id="KW-1185">Reference proteome</keyword>
<evidence type="ECO:0000313" key="3">
    <source>
        <dbReference type="Proteomes" id="UP000664332"/>
    </source>
</evidence>
<evidence type="ECO:0000313" key="2">
    <source>
        <dbReference type="EMBL" id="MBN9643978.1"/>
    </source>
</evidence>
<dbReference type="PANTHER" id="PTHR35177">
    <property type="entry name" value="HYDROGENASE MATURATION FACTOR HYBG"/>
    <property type="match status" value="1"/>
</dbReference>
<dbReference type="GO" id="GO:0051604">
    <property type="term" value="P:protein maturation"/>
    <property type="evidence" value="ECO:0007669"/>
    <property type="project" value="TreeGrafter"/>
</dbReference>
<protein>
    <submittedName>
        <fullName evidence="2">HypC/HybG/HupF family hydrogenase formation chaperone</fullName>
    </submittedName>
</protein>
<dbReference type="PRINTS" id="PR00445">
    <property type="entry name" value="HUPFHYPC"/>
</dbReference>
<dbReference type="GO" id="GO:1902670">
    <property type="term" value="F:carbon dioxide binding"/>
    <property type="evidence" value="ECO:0007669"/>
    <property type="project" value="TreeGrafter"/>
</dbReference>
<dbReference type="NCBIfam" id="TIGR00074">
    <property type="entry name" value="hypC_hupF"/>
    <property type="match status" value="1"/>
</dbReference>
<dbReference type="PROSITE" id="PS01097">
    <property type="entry name" value="HUPF_HYPC"/>
    <property type="match status" value="1"/>
</dbReference>
<gene>
    <name evidence="2" type="ORF">JZY06_05005</name>
</gene>
<dbReference type="InterPro" id="IPR001109">
    <property type="entry name" value="Hydrogenase_HupF/HypC"/>
</dbReference>
<dbReference type="SUPFAM" id="SSF159127">
    <property type="entry name" value="HupF/HypC-like"/>
    <property type="match status" value="1"/>
</dbReference>
<evidence type="ECO:0000256" key="1">
    <source>
        <dbReference type="ARBA" id="ARBA00006018"/>
    </source>
</evidence>
<accession>A0A939DZM9</accession>
<reference evidence="2" key="1">
    <citation type="submission" date="2021-03" db="EMBL/GenBank/DDBJ databases">
        <authorList>
            <person name="Sun Q."/>
        </authorList>
    </citation>
    <scope>NUCLEOTIDE SEQUENCE</scope>
    <source>
        <strain evidence="2">CCM 8862</strain>
    </source>
</reference>
<dbReference type="Proteomes" id="UP000664332">
    <property type="component" value="Unassembled WGS sequence"/>
</dbReference>
<sequence>MCVGVPAKITAVQGADGPLPMADIDMAGQERTCCLAYTPHAGVGDWVLIQNGFAHSVITDEDARASLAAIEELNLLQRHPDPR</sequence>
<comment type="caution">
    <text evidence="2">The sequence shown here is derived from an EMBL/GenBank/DDBJ whole genome shotgun (WGS) entry which is preliminary data.</text>
</comment>
<dbReference type="GO" id="GO:0005506">
    <property type="term" value="F:iron ion binding"/>
    <property type="evidence" value="ECO:0007669"/>
    <property type="project" value="TreeGrafter"/>
</dbReference>